<evidence type="ECO:0000313" key="2">
    <source>
        <dbReference type="Proteomes" id="UP000288086"/>
    </source>
</evidence>
<name>A0A3S3RUM0_9BACT</name>
<dbReference type="AlphaFoldDB" id="A0A3S3RUM0"/>
<dbReference type="EMBL" id="MTKP01000152">
    <property type="protein sequence ID" value="RWX48432.1"/>
    <property type="molecule type" value="Genomic_DNA"/>
</dbReference>
<comment type="caution">
    <text evidence="1">The sequence shown here is derived from an EMBL/GenBank/DDBJ whole genome shotgun (WGS) entry which is preliminary data.</text>
</comment>
<evidence type="ECO:0000313" key="1">
    <source>
        <dbReference type="EMBL" id="RWX48432.1"/>
    </source>
</evidence>
<organism evidence="1 2">
    <name type="scientific">Candidatus Electrothrix communis</name>
    <dbReference type="NCBI Taxonomy" id="1859133"/>
    <lineage>
        <taxon>Bacteria</taxon>
        <taxon>Pseudomonadati</taxon>
        <taxon>Thermodesulfobacteriota</taxon>
        <taxon>Desulfobulbia</taxon>
        <taxon>Desulfobulbales</taxon>
        <taxon>Desulfobulbaceae</taxon>
        <taxon>Candidatus Electrothrix</taxon>
    </lineage>
</organism>
<protein>
    <submittedName>
        <fullName evidence="1">Uncharacterized protein</fullName>
    </submittedName>
</protein>
<dbReference type="Proteomes" id="UP000288086">
    <property type="component" value="Unassembled WGS sequence"/>
</dbReference>
<keyword evidence="2" id="KW-1185">Reference proteome</keyword>
<reference evidence="1 2" key="1">
    <citation type="submission" date="2017-01" db="EMBL/GenBank/DDBJ databases">
        <title>The cable genome- insights into the physiology and evolution of filamentous bacteria capable of sulfide oxidation via long distance electron transfer.</title>
        <authorList>
            <person name="Schreiber L."/>
            <person name="Bjerg J.T."/>
            <person name="Boggild A."/>
            <person name="Van De Vossenberg J."/>
            <person name="Meysman F."/>
            <person name="Nielsen L.P."/>
            <person name="Schramm A."/>
            <person name="Kjeldsen K.U."/>
        </authorList>
    </citation>
    <scope>NUCLEOTIDE SEQUENCE [LARGE SCALE GENOMIC DNA]</scope>
    <source>
        <strain evidence="1">A1</strain>
    </source>
</reference>
<proteinExistence type="predicted"/>
<gene>
    <name evidence="1" type="ORF">VT98_11524</name>
</gene>
<sequence length="70" mass="8025">MNYLENAEHIEEMITSLKPAVIILDESTAQAEALISFSHMEQLSLLYKKHLRTRKRLLGRPALSTPLLHL</sequence>
<accession>A0A3S3RUM0</accession>